<feature type="compositionally biased region" description="Polar residues" evidence="1">
    <location>
        <begin position="249"/>
        <end position="258"/>
    </location>
</feature>
<feature type="compositionally biased region" description="Acidic residues" evidence="1">
    <location>
        <begin position="235"/>
        <end position="248"/>
    </location>
</feature>
<feature type="compositionally biased region" description="Low complexity" evidence="1">
    <location>
        <begin position="200"/>
        <end position="212"/>
    </location>
</feature>
<feature type="compositionally biased region" description="Basic and acidic residues" evidence="1">
    <location>
        <begin position="298"/>
        <end position="315"/>
    </location>
</feature>
<feature type="compositionally biased region" description="Basic residues" evidence="1">
    <location>
        <begin position="1"/>
        <end position="11"/>
    </location>
</feature>
<dbReference type="InterPro" id="IPR058933">
    <property type="entry name" value="YMC020W-like_ab_hydrolase"/>
</dbReference>
<gene>
    <name evidence="3" type="ORF">PENSTE_c004G10040</name>
</gene>
<dbReference type="PANTHER" id="PTHR47349">
    <property type="entry name" value="CHROMOSOME 8, WHOLE GENOME SHOTGUN SEQUENCE"/>
    <property type="match status" value="1"/>
</dbReference>
<proteinExistence type="predicted"/>
<feature type="region of interest" description="Disordered" evidence="1">
    <location>
        <begin position="129"/>
        <end position="378"/>
    </location>
</feature>
<protein>
    <recommendedName>
        <fullName evidence="2">YMC020W-like alpha/beta hydrolase domain-containing protein</fullName>
    </recommendedName>
</protein>
<reference evidence="4" key="1">
    <citation type="journal article" date="2017" name="Nat. Microbiol.">
        <title>Global analysis of biosynthetic gene clusters reveals vast potential of secondary metabolite production in Penicillium species.</title>
        <authorList>
            <person name="Nielsen J.C."/>
            <person name="Grijseels S."/>
            <person name="Prigent S."/>
            <person name="Ji B."/>
            <person name="Dainat J."/>
            <person name="Nielsen K.F."/>
            <person name="Frisvad J.C."/>
            <person name="Workman M."/>
            <person name="Nielsen J."/>
        </authorList>
    </citation>
    <scope>NUCLEOTIDE SEQUENCE [LARGE SCALE GENOMIC DNA]</scope>
    <source>
        <strain evidence="4">IBT 24891</strain>
    </source>
</reference>
<comment type="caution">
    <text evidence="3">The sequence shown here is derived from an EMBL/GenBank/DDBJ whole genome shotgun (WGS) entry which is preliminary data.</text>
</comment>
<feature type="compositionally biased region" description="Polar residues" evidence="1">
    <location>
        <begin position="361"/>
        <end position="378"/>
    </location>
</feature>
<dbReference type="Proteomes" id="UP000191285">
    <property type="component" value="Unassembled WGS sequence"/>
</dbReference>
<evidence type="ECO:0000256" key="1">
    <source>
        <dbReference type="SAM" id="MobiDB-lite"/>
    </source>
</evidence>
<evidence type="ECO:0000259" key="2">
    <source>
        <dbReference type="Pfam" id="PF26147"/>
    </source>
</evidence>
<dbReference type="InterPro" id="IPR058934">
    <property type="entry name" value="YMC020W-like"/>
</dbReference>
<feature type="compositionally biased region" description="Polar residues" evidence="1">
    <location>
        <begin position="129"/>
        <end position="155"/>
    </location>
</feature>
<feature type="compositionally biased region" description="Polar residues" evidence="1">
    <location>
        <begin position="164"/>
        <end position="174"/>
    </location>
</feature>
<dbReference type="EMBL" id="MLKD01000004">
    <property type="protein sequence ID" value="OQE27507.1"/>
    <property type="molecule type" value="Genomic_DNA"/>
</dbReference>
<evidence type="ECO:0000313" key="4">
    <source>
        <dbReference type="Proteomes" id="UP000191285"/>
    </source>
</evidence>
<accession>A0A1V6TME5</accession>
<dbReference type="OrthoDB" id="5598028at2759"/>
<name>A0A1V6TME5_9EURO</name>
<feature type="region of interest" description="Disordered" evidence="1">
    <location>
        <begin position="82"/>
        <end position="117"/>
    </location>
</feature>
<sequence length="830" mass="90380">MTPKGSRKRVKPSPSGADSTSPTAPSHAARDRSDSQLSGRASWYPGSWSTVSRTSKAAPVTEVARESISVAQNVASGIAESTTSLLDNPKHIRHPSFQLTRKAGNSTRSLPADATTTRLNIASDGTVSTTALDNLDSSTPTGASTPNKEVNTEGTGKQIEKVSPEQQQDITTRSEPPASHTEENIPTDQPSGWLSWIYRTGPTETSTTTGSEFIETAQGEPDKIGGDSTAKDTDGAGEDQESNQEQTEDPPSNITQSSPQPPKRSWLQMWYGIGSSATNSVQPSKEESVPEAPTDPIKAVDEDVDMAPKDPRDGSSETNEQPAQPSGVAKPSGWSFWSREPSKVAAPSKPQEVEAVEATMDENSSSRPTSLEPSTEANVNITHKGSLKIKPPRNGQVKDGAVPTVETTSANTIVPTEPQSADISASKQLQKILPNQVLPRFEETYNLEESPSLLQSLGRMLHYSKGPEHRHVARIKEPPRMKRALAIGVHGYFPAPVIRSVLGQPTGTSIRFSNMAAEAIRKWTADHGYSCEVEKIALEGEGRIADRVDLLWKLLLNWMDEIRKADFILVACHSQGVPVSIMLVAKLIAFGCLDAKRVGICAMAGVNMGPFSSYRSRWISGSAGELFDFELPSSKVSKDYEAALRCALDFGVRISYIGSIDDQLVSLESSLFSPIAHPYIYRSVFVDGRVHAPSFLSHLVGFALKLRNLGIPDHGLIRELSSPLAGSLYTGDGHSRLYDDEAVYYMAIQFALETSNVPDATLNIKRSSPLASSNPYILPFAMRGLLEEEHVRRQLHDETMELLRQFDDWKPSSKVLKDVKFRLEGIRSKL</sequence>
<dbReference type="AlphaFoldDB" id="A0A1V6TME5"/>
<organism evidence="3 4">
    <name type="scientific">Penicillium steckii</name>
    <dbReference type="NCBI Taxonomy" id="303698"/>
    <lineage>
        <taxon>Eukaryota</taxon>
        <taxon>Fungi</taxon>
        <taxon>Dikarya</taxon>
        <taxon>Ascomycota</taxon>
        <taxon>Pezizomycotina</taxon>
        <taxon>Eurotiomycetes</taxon>
        <taxon>Eurotiomycetidae</taxon>
        <taxon>Eurotiales</taxon>
        <taxon>Aspergillaceae</taxon>
        <taxon>Penicillium</taxon>
    </lineage>
</organism>
<dbReference type="PANTHER" id="PTHR47349:SF1">
    <property type="entry name" value="AER328WP"/>
    <property type="match status" value="1"/>
</dbReference>
<feature type="compositionally biased region" description="Basic and acidic residues" evidence="1">
    <location>
        <begin position="220"/>
        <end position="234"/>
    </location>
</feature>
<feature type="region of interest" description="Disordered" evidence="1">
    <location>
        <begin position="1"/>
        <end position="59"/>
    </location>
</feature>
<feature type="compositionally biased region" description="Polar residues" evidence="1">
    <location>
        <begin position="97"/>
        <end position="117"/>
    </location>
</feature>
<keyword evidence="4" id="KW-1185">Reference proteome</keyword>
<dbReference type="Pfam" id="PF26147">
    <property type="entry name" value="AB_HYDROLASE_YMC0-YMC35"/>
    <property type="match status" value="1"/>
</dbReference>
<evidence type="ECO:0000313" key="3">
    <source>
        <dbReference type="EMBL" id="OQE27507.1"/>
    </source>
</evidence>
<feature type="domain" description="YMC020W-like alpha/beta hydrolase" evidence="2">
    <location>
        <begin position="438"/>
        <end position="789"/>
    </location>
</feature>